<dbReference type="InterPro" id="IPR000531">
    <property type="entry name" value="Beta-barrel_TonB"/>
</dbReference>
<keyword evidence="9 15" id="KW-0675">Receptor</keyword>
<dbReference type="GO" id="GO:0015344">
    <property type="term" value="F:siderophore uptake transmembrane transporter activity"/>
    <property type="evidence" value="ECO:0007669"/>
    <property type="project" value="TreeGrafter"/>
</dbReference>
<dbReference type="GO" id="GO:0009279">
    <property type="term" value="C:cell outer membrane"/>
    <property type="evidence" value="ECO:0007669"/>
    <property type="project" value="UniProtKB-SubCell"/>
</dbReference>
<sequence>MVVSDQSLSYVENNLAGSVTEIQRDDIAIQDVDNTMALFSQVPGVYFSRYNQGINNQDIGIRGFAAEGSTPHAALLIDGIPSNTQNGYSEMDQLFPANIDTIEVFKGNSDPRFGLFNVAGNYSISTRDELGKELKLTTGSYDSRQLQAYMGEQTGELTHNYFLAYQAANGYRDRTENEKYSLSGRWFYALSDDTTLGFIARATTEEADAPGYLEKNVARRYPKRSAEYARNDGGDKHTQSYSLHFDTRLSDTIDWSLKSYFNHYQRERWVRFKAVYALQDRFDEQDHYGLISTLNWTVSDEWAVQWGVDTQKQQVLEQRFATLGDTQKRDRNTVLRDYDFDFISYGSYLQLENSSNDWLAWNIALRADKLSGEGQFSNGTNTVPTSRDMYDFGTIIQPKLNIFLYPSDSLTLFANLGRSFQQPIGANAYTAGDRAAREVSLNDGWAVGSQWSPLSTMNIELSYWQQRASDEALLVDGVQRYVGETLREGVDLSLDLMLIEKLLLWANVSKVTTEILATGSTQGNALRNIPDYTASVGLNYAFTSKLSWRVHVDSQGSSYVNEQNTGGKYGRFNLVNTGLHYDAEWGAVNFQINNLLNDYYEYVYDLGSNGVPDTIHSPGEGANMSLSITYSYD</sequence>
<evidence type="ECO:0000259" key="14">
    <source>
        <dbReference type="Pfam" id="PF07715"/>
    </source>
</evidence>
<evidence type="ECO:0000256" key="3">
    <source>
        <dbReference type="ARBA" id="ARBA00022448"/>
    </source>
</evidence>
<reference evidence="15" key="1">
    <citation type="journal article" date="2020" name="mSystems">
        <title>Genome- and Community-Level Interaction Insights into Carbon Utilization and Element Cycling Functions of Hydrothermarchaeota in Hydrothermal Sediment.</title>
        <authorList>
            <person name="Zhou Z."/>
            <person name="Liu Y."/>
            <person name="Xu W."/>
            <person name="Pan J."/>
            <person name="Luo Z.H."/>
            <person name="Li M."/>
        </authorList>
    </citation>
    <scope>NUCLEOTIDE SEQUENCE [LARGE SCALE GENOMIC DNA]</scope>
    <source>
        <strain evidence="15">HyVt-380</strain>
    </source>
</reference>
<evidence type="ECO:0000256" key="6">
    <source>
        <dbReference type="ARBA" id="ARBA00022729"/>
    </source>
</evidence>
<dbReference type="InterPro" id="IPR012910">
    <property type="entry name" value="Plug_dom"/>
</dbReference>
<evidence type="ECO:0000256" key="1">
    <source>
        <dbReference type="ARBA" id="ARBA00004571"/>
    </source>
</evidence>
<dbReference type="AlphaFoldDB" id="A0A7C2A9I1"/>
<keyword evidence="4 11" id="KW-1134">Transmembrane beta strand</keyword>
<organism evidence="15">
    <name type="scientific">Methylophaga aminisulfidivorans</name>
    <dbReference type="NCBI Taxonomy" id="230105"/>
    <lineage>
        <taxon>Bacteria</taxon>
        <taxon>Pseudomonadati</taxon>
        <taxon>Pseudomonadota</taxon>
        <taxon>Gammaproteobacteria</taxon>
        <taxon>Thiotrichales</taxon>
        <taxon>Piscirickettsiaceae</taxon>
        <taxon>Methylophaga</taxon>
    </lineage>
</organism>
<keyword evidence="6" id="KW-0732">Signal</keyword>
<protein>
    <submittedName>
        <fullName evidence="15">TonB-dependent receptor</fullName>
    </submittedName>
</protein>
<evidence type="ECO:0000259" key="13">
    <source>
        <dbReference type="Pfam" id="PF00593"/>
    </source>
</evidence>
<keyword evidence="8 11" id="KW-0472">Membrane</keyword>
<dbReference type="GO" id="GO:0044718">
    <property type="term" value="P:siderophore transmembrane transport"/>
    <property type="evidence" value="ECO:0007669"/>
    <property type="project" value="TreeGrafter"/>
</dbReference>
<evidence type="ECO:0000313" key="15">
    <source>
        <dbReference type="EMBL" id="HEC72793.1"/>
    </source>
</evidence>
<proteinExistence type="inferred from homology"/>
<keyword evidence="5 11" id="KW-0812">Transmembrane</keyword>
<evidence type="ECO:0000256" key="7">
    <source>
        <dbReference type="ARBA" id="ARBA00023077"/>
    </source>
</evidence>
<dbReference type="Gene3D" id="2.170.130.10">
    <property type="entry name" value="TonB-dependent receptor, plug domain"/>
    <property type="match status" value="1"/>
</dbReference>
<dbReference type="SUPFAM" id="SSF56935">
    <property type="entry name" value="Porins"/>
    <property type="match status" value="1"/>
</dbReference>
<dbReference type="Pfam" id="PF07715">
    <property type="entry name" value="Plug"/>
    <property type="match status" value="1"/>
</dbReference>
<evidence type="ECO:0000256" key="2">
    <source>
        <dbReference type="ARBA" id="ARBA00008143"/>
    </source>
</evidence>
<evidence type="ECO:0000256" key="4">
    <source>
        <dbReference type="ARBA" id="ARBA00022452"/>
    </source>
</evidence>
<dbReference type="Gene3D" id="2.40.170.20">
    <property type="entry name" value="TonB-dependent receptor, beta-barrel domain"/>
    <property type="match status" value="1"/>
</dbReference>
<name>A0A7C2A9I1_9GAMM</name>
<dbReference type="InterPro" id="IPR036942">
    <property type="entry name" value="Beta-barrel_TonB_sf"/>
</dbReference>
<dbReference type="PROSITE" id="PS52016">
    <property type="entry name" value="TONB_DEPENDENT_REC_3"/>
    <property type="match status" value="1"/>
</dbReference>
<evidence type="ECO:0000256" key="12">
    <source>
        <dbReference type="RuleBase" id="RU003357"/>
    </source>
</evidence>
<accession>A0A7C2A9I1</accession>
<evidence type="ECO:0000256" key="8">
    <source>
        <dbReference type="ARBA" id="ARBA00023136"/>
    </source>
</evidence>
<dbReference type="PANTHER" id="PTHR30069:SF29">
    <property type="entry name" value="HEMOGLOBIN AND HEMOGLOBIN-HAPTOGLOBIN-BINDING PROTEIN 1-RELATED"/>
    <property type="match status" value="1"/>
</dbReference>
<gene>
    <name evidence="15" type="ORF">ENI26_00280</name>
</gene>
<comment type="similarity">
    <text evidence="2">Belongs to the TonB-dependent receptor family. Hemoglobin/haptoglobin binding protein subfamily.</text>
</comment>
<comment type="caution">
    <text evidence="15">The sequence shown here is derived from an EMBL/GenBank/DDBJ whole genome shotgun (WGS) entry which is preliminary data.</text>
</comment>
<evidence type="ECO:0000256" key="10">
    <source>
        <dbReference type="ARBA" id="ARBA00023237"/>
    </source>
</evidence>
<dbReference type="EMBL" id="DRHY01000009">
    <property type="protein sequence ID" value="HEC72793.1"/>
    <property type="molecule type" value="Genomic_DNA"/>
</dbReference>
<evidence type="ECO:0000256" key="9">
    <source>
        <dbReference type="ARBA" id="ARBA00023170"/>
    </source>
</evidence>
<keyword evidence="10 11" id="KW-0998">Cell outer membrane</keyword>
<evidence type="ECO:0000256" key="5">
    <source>
        <dbReference type="ARBA" id="ARBA00022692"/>
    </source>
</evidence>
<dbReference type="Pfam" id="PF00593">
    <property type="entry name" value="TonB_dep_Rec_b-barrel"/>
    <property type="match status" value="1"/>
</dbReference>
<dbReference type="Proteomes" id="UP000886384">
    <property type="component" value="Unassembled WGS sequence"/>
</dbReference>
<keyword evidence="7 12" id="KW-0798">TonB box</keyword>
<dbReference type="InterPro" id="IPR039426">
    <property type="entry name" value="TonB-dep_rcpt-like"/>
</dbReference>
<feature type="domain" description="TonB-dependent receptor-like beta-barrel" evidence="13">
    <location>
        <begin position="191"/>
        <end position="595"/>
    </location>
</feature>
<dbReference type="InterPro" id="IPR037066">
    <property type="entry name" value="Plug_dom_sf"/>
</dbReference>
<dbReference type="PANTHER" id="PTHR30069">
    <property type="entry name" value="TONB-DEPENDENT OUTER MEMBRANE RECEPTOR"/>
    <property type="match status" value="1"/>
</dbReference>
<feature type="domain" description="TonB-dependent receptor plug" evidence="14">
    <location>
        <begin position="14"/>
        <end position="120"/>
    </location>
</feature>
<keyword evidence="3 11" id="KW-0813">Transport</keyword>
<comment type="subcellular location">
    <subcellularLocation>
        <location evidence="1 11">Cell outer membrane</location>
        <topology evidence="1 11">Multi-pass membrane protein</topology>
    </subcellularLocation>
</comment>
<evidence type="ECO:0000256" key="11">
    <source>
        <dbReference type="PROSITE-ProRule" id="PRU01360"/>
    </source>
</evidence>